<dbReference type="PANTHER" id="PTHR10783:SF46">
    <property type="entry name" value="PROTEIN ERD1 HOMOLOG 2"/>
    <property type="match status" value="1"/>
</dbReference>
<feature type="domain" description="EXS" evidence="7">
    <location>
        <begin position="203"/>
        <end position="483"/>
    </location>
</feature>
<feature type="transmembrane region" description="Helical" evidence="6">
    <location>
        <begin position="121"/>
        <end position="141"/>
    </location>
</feature>
<reference evidence="8 9" key="1">
    <citation type="journal article" date="2016" name="Mol. Biol. Evol.">
        <title>Comparative Genomics of Early-Diverging Mushroom-Forming Fungi Provides Insights into the Origins of Lignocellulose Decay Capabilities.</title>
        <authorList>
            <person name="Nagy L.G."/>
            <person name="Riley R."/>
            <person name="Tritt A."/>
            <person name="Adam C."/>
            <person name="Daum C."/>
            <person name="Floudas D."/>
            <person name="Sun H."/>
            <person name="Yadav J.S."/>
            <person name="Pangilinan J."/>
            <person name="Larsson K.H."/>
            <person name="Matsuura K."/>
            <person name="Barry K."/>
            <person name="Labutti K."/>
            <person name="Kuo R."/>
            <person name="Ohm R.A."/>
            <person name="Bhattacharya S.S."/>
            <person name="Shirouzu T."/>
            <person name="Yoshinaga Y."/>
            <person name="Martin F.M."/>
            <person name="Grigoriev I.V."/>
            <person name="Hibbett D.S."/>
        </authorList>
    </citation>
    <scope>NUCLEOTIDE SEQUENCE [LARGE SCALE GENOMIC DNA]</scope>
    <source>
        <strain evidence="8 9">L-15889</strain>
    </source>
</reference>
<dbReference type="GO" id="GO:0016020">
    <property type="term" value="C:membrane"/>
    <property type="evidence" value="ECO:0007669"/>
    <property type="project" value="UniProtKB-SubCell"/>
</dbReference>
<gene>
    <name evidence="8" type="ORF">DAEQUDRAFT_705770</name>
</gene>
<dbReference type="STRING" id="1314783.A0A165SJX9"/>
<evidence type="ECO:0000256" key="1">
    <source>
        <dbReference type="ARBA" id="ARBA00004141"/>
    </source>
</evidence>
<dbReference type="PROSITE" id="PS51380">
    <property type="entry name" value="EXS"/>
    <property type="match status" value="1"/>
</dbReference>
<dbReference type="OrthoDB" id="2159384at2759"/>
<accession>A0A165SJX9</accession>
<keyword evidence="3 6" id="KW-1133">Transmembrane helix</keyword>
<evidence type="ECO:0000313" key="9">
    <source>
        <dbReference type="Proteomes" id="UP000076727"/>
    </source>
</evidence>
<sequence>MAGDLPAELLFSAAFPLPFRALSLAGLGIFGWATNIHGLHLTGIDARSVLDLDSYDPRHGRRALAMDDRRGTGWKYFQSPVSVYRPLYSLFVAYSTWIATNWLLYRYTTYANLDSVDTFKFIPAIAALVVTMVLVSPFNILEKPERDRFLHAIHRNLFPSPRRVHFADVVFADVFTSFAKVLGDFWLSFSMLMPGGSLLVLPAQEGLTRWIVPTLMCLPYAVRFRQCLIDYRAPGNTSSRPLYNALKYATSFPVIYLSAAQRIVVSDLRAVKGDAVMHEAWHGEHALFRLWLFAAVVNSLYSFWWDVTYDWGFDLLMPHSLASRGVSHRPHRTSSPPRALVLPSLQSPIVMLTPEPAPAFSDAAKEPSLPHEREHPGLRRSASSLHPYGLRSKLLFPLPVYPFAIVADLVLRLTWSAKLSSHLHAYTDGDTIIFAFELAEVVRRWMWVFIRVEWELVKEGKDGHVRSPPLGPALGLGDDDYEMVAANQNGHGEPGG</sequence>
<evidence type="ECO:0000313" key="8">
    <source>
        <dbReference type="EMBL" id="KZT72105.1"/>
    </source>
</evidence>
<dbReference type="AlphaFoldDB" id="A0A165SJX9"/>
<feature type="transmembrane region" description="Helical" evidence="6">
    <location>
        <begin position="87"/>
        <end position="105"/>
    </location>
</feature>
<dbReference type="EMBL" id="KV429042">
    <property type="protein sequence ID" value="KZT72105.1"/>
    <property type="molecule type" value="Genomic_DNA"/>
</dbReference>
<protein>
    <submittedName>
        <fullName evidence="8">EXS-domain-containing protein</fullName>
    </submittedName>
</protein>
<dbReference type="GO" id="GO:0005737">
    <property type="term" value="C:cytoplasm"/>
    <property type="evidence" value="ECO:0007669"/>
    <property type="project" value="TreeGrafter"/>
</dbReference>
<keyword evidence="4 6" id="KW-0472">Membrane</keyword>
<feature type="compositionally biased region" description="Basic and acidic residues" evidence="5">
    <location>
        <begin position="363"/>
        <end position="377"/>
    </location>
</feature>
<evidence type="ECO:0000256" key="3">
    <source>
        <dbReference type="ARBA" id="ARBA00022989"/>
    </source>
</evidence>
<evidence type="ECO:0000256" key="2">
    <source>
        <dbReference type="ARBA" id="ARBA00022692"/>
    </source>
</evidence>
<dbReference type="InterPro" id="IPR004342">
    <property type="entry name" value="EXS_C"/>
</dbReference>
<evidence type="ECO:0000256" key="4">
    <source>
        <dbReference type="ARBA" id="ARBA00023136"/>
    </source>
</evidence>
<comment type="subcellular location">
    <subcellularLocation>
        <location evidence="1">Membrane</location>
        <topology evidence="1">Multi-pass membrane protein</topology>
    </subcellularLocation>
</comment>
<dbReference type="PANTHER" id="PTHR10783">
    <property type="entry name" value="XENOTROPIC AND POLYTROPIC RETROVIRUS RECEPTOR 1-RELATED"/>
    <property type="match status" value="1"/>
</dbReference>
<evidence type="ECO:0000256" key="5">
    <source>
        <dbReference type="SAM" id="MobiDB-lite"/>
    </source>
</evidence>
<evidence type="ECO:0000256" key="6">
    <source>
        <dbReference type="SAM" id="Phobius"/>
    </source>
</evidence>
<dbReference type="Proteomes" id="UP000076727">
    <property type="component" value="Unassembled WGS sequence"/>
</dbReference>
<keyword evidence="2 6" id="KW-0812">Transmembrane</keyword>
<organism evidence="8 9">
    <name type="scientific">Daedalea quercina L-15889</name>
    <dbReference type="NCBI Taxonomy" id="1314783"/>
    <lineage>
        <taxon>Eukaryota</taxon>
        <taxon>Fungi</taxon>
        <taxon>Dikarya</taxon>
        <taxon>Basidiomycota</taxon>
        <taxon>Agaricomycotina</taxon>
        <taxon>Agaricomycetes</taxon>
        <taxon>Polyporales</taxon>
        <taxon>Fomitopsis</taxon>
    </lineage>
</organism>
<name>A0A165SJX9_9APHY</name>
<keyword evidence="9" id="KW-1185">Reference proteome</keyword>
<proteinExistence type="predicted"/>
<evidence type="ECO:0000259" key="7">
    <source>
        <dbReference type="PROSITE" id="PS51380"/>
    </source>
</evidence>
<dbReference type="Pfam" id="PF03124">
    <property type="entry name" value="EXS"/>
    <property type="match status" value="1"/>
</dbReference>
<feature type="region of interest" description="Disordered" evidence="5">
    <location>
        <begin position="360"/>
        <end position="380"/>
    </location>
</feature>